<dbReference type="GO" id="GO:0015627">
    <property type="term" value="C:type II protein secretion system complex"/>
    <property type="evidence" value="ECO:0007669"/>
    <property type="project" value="TreeGrafter"/>
</dbReference>
<evidence type="ECO:0000256" key="4">
    <source>
        <dbReference type="RuleBase" id="RU004004"/>
    </source>
</evidence>
<evidence type="ECO:0000313" key="9">
    <source>
        <dbReference type="Proteomes" id="UP000650477"/>
    </source>
</evidence>
<evidence type="ECO:0000256" key="1">
    <source>
        <dbReference type="ARBA" id="ARBA00004442"/>
    </source>
</evidence>
<feature type="domain" description="SPI-1 type 3 secretion system secretin N0" evidence="7">
    <location>
        <begin position="40"/>
        <end position="107"/>
    </location>
</feature>
<comment type="similarity">
    <text evidence="3">Belongs to the bacterial secretin family. T3SS SctC subfamily.</text>
</comment>
<evidence type="ECO:0000313" key="8">
    <source>
        <dbReference type="EMBL" id="MBE8613757.1"/>
    </source>
</evidence>
<dbReference type="Pfam" id="PF21304">
    <property type="entry name" value="T3S_SPI-1_N0"/>
    <property type="match status" value="1"/>
</dbReference>
<dbReference type="Pfam" id="PF00263">
    <property type="entry name" value="Secretin"/>
    <property type="match status" value="1"/>
</dbReference>
<dbReference type="PANTHER" id="PTHR30332:SF5">
    <property type="entry name" value="SPI-1 TYPE 3 SECRETION SYSTEM SECRETIN"/>
    <property type="match status" value="1"/>
</dbReference>
<dbReference type="GO" id="GO:0030254">
    <property type="term" value="P:protein secretion by the type III secretion system"/>
    <property type="evidence" value="ECO:0007669"/>
    <property type="project" value="UniProtKB-UniRule"/>
</dbReference>
<comment type="function">
    <text evidence="3">Component of the type III secretion system (T3SS), also called injectisome, which is used to inject bacterial effector proteins into eukaryotic host cells. Forms a ring-shaped multimeric structure with an apparent central pore in the outer membrane.</text>
</comment>
<dbReference type="InterPro" id="IPR049034">
    <property type="entry name" value="T3S_SPI-1_N0"/>
</dbReference>
<proteinExistence type="inferred from homology"/>
<keyword evidence="2 3" id="KW-0732">Signal</keyword>
<dbReference type="InterPro" id="IPR004846">
    <property type="entry name" value="T2SS/T3SS_dom"/>
</dbReference>
<dbReference type="NCBIfam" id="TIGR02516">
    <property type="entry name" value="type_III_yscC"/>
    <property type="match status" value="1"/>
</dbReference>
<dbReference type="AlphaFoldDB" id="A0A8I0PYN8"/>
<dbReference type="Proteomes" id="UP000650477">
    <property type="component" value="Unassembled WGS sequence"/>
</dbReference>
<evidence type="ECO:0000256" key="3">
    <source>
        <dbReference type="HAMAP-Rule" id="MF_02219"/>
    </source>
</evidence>
<dbReference type="PRINTS" id="PR01337">
    <property type="entry name" value="TYPE3OMGPROT"/>
</dbReference>
<comment type="caution">
    <text evidence="8">The sequence shown here is derived from an EMBL/GenBank/DDBJ whole genome shotgun (WGS) entry which is preliminary data.</text>
</comment>
<sequence precursor="true">MRLKNSTGGVFCLFFCLFSLPVMAEQTLLYEKKPPQQAQYVAKETRLDHFFDALAGKLDVIIISSDAVKKKKISGTFDLSDPQAALSQMLKTMALVSYRENRTLYIYSSNEVESSMLTLNAVTRNELTTFLKQTGLFDAQYPLTSDRQQRILYVTAPPRYLALIRSAADALEAQYSVQEQGITPEDEHIQLVKLEHSFVQDREITSRGKSLILPGVASALRELLDSGPAAKTGLVPQDAGQDDIQPAETVWLGGERVRIVPLQGENSLLLKGNRNALHLINQLIRQLDTAKPQIELSLWIIDVSKNEADQLGINWQADYGTGKMKVAFNFSELNQFTGFSFFSKIRALSAKGQANMVSRPIILTQDNTPAIFDNNTTFYSKLQGERTSSLESITYGTKVSVTPRIANQRKSVEMIIELEDGAQKKDADGAGGEDALPVINRTNISTIARVAQGNTLLIGGYTRENTHRHNDKIPLLGDIPLAGRLFQFESVKTEKMVRLFLLQPRILQQDFFSDTEITGHIPFNYENKQGIKMIQKLKQDY</sequence>
<feature type="signal peptide" evidence="3">
    <location>
        <begin position="1"/>
        <end position="24"/>
    </location>
</feature>
<dbReference type="Pfam" id="PF03958">
    <property type="entry name" value="Secretin_N"/>
    <property type="match status" value="1"/>
</dbReference>
<dbReference type="Gene3D" id="3.55.50.30">
    <property type="match status" value="1"/>
</dbReference>
<keyword evidence="3" id="KW-0472">Membrane</keyword>
<evidence type="ECO:0000259" key="7">
    <source>
        <dbReference type="Pfam" id="PF21304"/>
    </source>
</evidence>
<evidence type="ECO:0000259" key="5">
    <source>
        <dbReference type="Pfam" id="PF00263"/>
    </source>
</evidence>
<feature type="domain" description="Type II/III secretion system secretin-like" evidence="5">
    <location>
        <begin position="347"/>
        <end position="507"/>
    </location>
</feature>
<feature type="chain" id="PRO_5035023246" description="Type 3 secretion system secretin" evidence="3">
    <location>
        <begin position="25"/>
        <end position="541"/>
    </location>
</feature>
<gene>
    <name evidence="3" type="primary">sctC</name>
    <name evidence="8" type="ORF">CYG68_15310</name>
</gene>
<accession>A0A8I0PYN8</accession>
<dbReference type="GO" id="GO:0009279">
    <property type="term" value="C:cell outer membrane"/>
    <property type="evidence" value="ECO:0007669"/>
    <property type="project" value="UniProtKB-SubCell"/>
</dbReference>
<evidence type="ECO:0000259" key="6">
    <source>
        <dbReference type="Pfam" id="PF03958"/>
    </source>
</evidence>
<keyword evidence="3" id="KW-0653">Protein transport</keyword>
<comment type="subcellular location">
    <subcellularLocation>
        <location evidence="1 3 4">Cell outer membrane</location>
    </subcellularLocation>
</comment>
<keyword evidence="3" id="KW-0811">Translocation</keyword>
<evidence type="ECO:0000256" key="2">
    <source>
        <dbReference type="ARBA" id="ARBA00022729"/>
    </source>
</evidence>
<dbReference type="Gene3D" id="3.30.1370.120">
    <property type="match status" value="2"/>
</dbReference>
<reference evidence="8" key="1">
    <citation type="submission" date="2017-12" db="EMBL/GenBank/DDBJ databases">
        <title>Genome sequencing and analysis.</title>
        <authorList>
            <person name="Huang Y.-T."/>
        </authorList>
    </citation>
    <scope>NUCLEOTIDE SEQUENCE</scope>
    <source>
        <strain evidence="8">VGH116</strain>
    </source>
</reference>
<name>A0A8I0PYN8_MORMO</name>
<protein>
    <recommendedName>
        <fullName evidence="3">Type 3 secretion system secretin</fullName>
        <shortName evidence="3">T3SS secretin</shortName>
    </recommendedName>
</protein>
<dbReference type="InterPro" id="IPR038591">
    <property type="entry name" value="NolW-like_sf"/>
</dbReference>
<dbReference type="InterPro" id="IPR003522">
    <property type="entry name" value="T3SS_OM_pore_YscC"/>
</dbReference>
<dbReference type="InterPro" id="IPR050810">
    <property type="entry name" value="Bact_Secretion_Sys_Channel"/>
</dbReference>
<dbReference type="RefSeq" id="WP_049242827.1">
    <property type="nucleotide sequence ID" value="NZ_CP166048.1"/>
</dbReference>
<keyword evidence="3" id="KW-0998">Cell outer membrane</keyword>
<organism evidence="8 9">
    <name type="scientific">Morganella morganii</name>
    <name type="common">Proteus morganii</name>
    <dbReference type="NCBI Taxonomy" id="582"/>
    <lineage>
        <taxon>Bacteria</taxon>
        <taxon>Pseudomonadati</taxon>
        <taxon>Pseudomonadota</taxon>
        <taxon>Gammaproteobacteria</taxon>
        <taxon>Enterobacterales</taxon>
        <taxon>Morganellaceae</taxon>
        <taxon>Morganella</taxon>
    </lineage>
</organism>
<comment type="subunit">
    <text evidence="3">The core secretion machinery of the T3SS is composed of approximately 20 different proteins, including cytoplasmic components, a base, an export apparatus and a needle. This subunit is part of the base, which anchors the injectisome in the bacterial cell envelope. Forms a stable homooligomeric complex.</text>
</comment>
<dbReference type="GO" id="GO:0030257">
    <property type="term" value="C:type III protein secretion system complex"/>
    <property type="evidence" value="ECO:0007669"/>
    <property type="project" value="UniProtKB-UniRule"/>
</dbReference>
<keyword evidence="3 4" id="KW-0813">Transport</keyword>
<dbReference type="HAMAP" id="MF_02219">
    <property type="entry name" value="Type_III_secretin"/>
    <property type="match status" value="1"/>
</dbReference>
<dbReference type="InterPro" id="IPR005644">
    <property type="entry name" value="NolW-like"/>
</dbReference>
<dbReference type="EMBL" id="PKLF01000014">
    <property type="protein sequence ID" value="MBE8613757.1"/>
    <property type="molecule type" value="Genomic_DNA"/>
</dbReference>
<dbReference type="PANTHER" id="PTHR30332">
    <property type="entry name" value="PROBABLE GENERAL SECRETION PATHWAY PROTEIN D"/>
    <property type="match status" value="1"/>
</dbReference>
<feature type="domain" description="NolW-like" evidence="6">
    <location>
        <begin position="190"/>
        <end position="293"/>
    </location>
</feature>